<dbReference type="Gene3D" id="3.90.190.10">
    <property type="entry name" value="Protein tyrosine phosphatase superfamily"/>
    <property type="match status" value="2"/>
</dbReference>
<keyword evidence="15" id="KW-0325">Glycoprotein</keyword>
<proteinExistence type="inferred from homology"/>
<dbReference type="PRINTS" id="PR00700">
    <property type="entry name" value="PRTYPHPHTASE"/>
</dbReference>
<dbReference type="CDD" id="cd14629">
    <property type="entry name" value="R-PTP-F-2"/>
    <property type="match status" value="1"/>
</dbReference>
<gene>
    <name evidence="26" type="primary">LOC113114728</name>
</gene>
<dbReference type="SUPFAM" id="SSF49265">
    <property type="entry name" value="Fibronectin type III"/>
    <property type="match status" value="5"/>
</dbReference>
<dbReference type="SMART" id="SM00409">
    <property type="entry name" value="IG"/>
    <property type="match status" value="3"/>
</dbReference>
<dbReference type="SUPFAM" id="SSF52799">
    <property type="entry name" value="(Phosphotyrosine protein) phosphatases II"/>
    <property type="match status" value="2"/>
</dbReference>
<dbReference type="PROSITE" id="PS50853">
    <property type="entry name" value="FN3"/>
    <property type="match status" value="7"/>
</dbReference>
<feature type="domain" description="Tyrosine-protein phosphatase" evidence="21">
    <location>
        <begin position="1286"/>
        <end position="1541"/>
    </location>
</feature>
<dbReference type="GO" id="GO:0016020">
    <property type="term" value="C:membrane"/>
    <property type="evidence" value="ECO:0007669"/>
    <property type="project" value="UniProtKB-SubCell"/>
</dbReference>
<dbReference type="FunFam" id="2.60.40.10:FF:000023">
    <property type="entry name" value="receptor-type tyrosine-protein phosphatase delta isoform X2"/>
    <property type="match status" value="1"/>
</dbReference>
<feature type="domain" description="Fibronectin type-III" evidence="24">
    <location>
        <begin position="749"/>
        <end position="842"/>
    </location>
</feature>
<dbReference type="GO" id="GO:0008201">
    <property type="term" value="F:heparin binding"/>
    <property type="evidence" value="ECO:0007669"/>
    <property type="project" value="UniProtKB-KW"/>
</dbReference>
<feature type="region of interest" description="Disordered" evidence="19">
    <location>
        <begin position="428"/>
        <end position="450"/>
    </location>
</feature>
<evidence type="ECO:0000256" key="20">
    <source>
        <dbReference type="SAM" id="Phobius"/>
    </source>
</evidence>
<evidence type="ECO:0000259" key="23">
    <source>
        <dbReference type="PROSITE" id="PS50835"/>
    </source>
</evidence>
<keyword evidence="13" id="KW-1015">Disulfide bond</keyword>
<dbReference type="PROSITE" id="PS50055">
    <property type="entry name" value="TYR_PHOSPHATASE_PTP"/>
    <property type="match status" value="2"/>
</dbReference>
<dbReference type="CDD" id="cd05739">
    <property type="entry name" value="IgI_3_RPTP_IIa_LAR_like"/>
    <property type="match status" value="1"/>
</dbReference>
<feature type="domain" description="Ig-like" evidence="23">
    <location>
        <begin position="56"/>
        <end position="146"/>
    </location>
</feature>
<keyword evidence="10" id="KW-0904">Protein phosphatase</keyword>
<evidence type="ECO:0000256" key="11">
    <source>
        <dbReference type="ARBA" id="ARBA00022989"/>
    </source>
</evidence>
<dbReference type="GeneID" id="113114728"/>
<dbReference type="FunFam" id="2.60.40.10:FF:000353">
    <property type="entry name" value="receptor-type tyrosine-protein phosphatase F isoform X1"/>
    <property type="match status" value="1"/>
</dbReference>
<evidence type="ECO:0000256" key="17">
    <source>
        <dbReference type="ARBA" id="ARBA00044158"/>
    </source>
</evidence>
<dbReference type="CDD" id="cd05738">
    <property type="entry name" value="IgI_2_RPTP_IIa_LAR_like"/>
    <property type="match status" value="1"/>
</dbReference>
<dbReference type="FunFam" id="2.60.40.10:FF:000066">
    <property type="entry name" value="receptor-type tyrosine-protein phosphatase delta isoform X1"/>
    <property type="match status" value="1"/>
</dbReference>
<keyword evidence="14" id="KW-0675">Receptor</keyword>
<evidence type="ECO:0000259" key="24">
    <source>
        <dbReference type="PROSITE" id="PS50853"/>
    </source>
</evidence>
<dbReference type="Pfam" id="PF00041">
    <property type="entry name" value="fn3"/>
    <property type="match status" value="6"/>
</dbReference>
<evidence type="ECO:0000256" key="13">
    <source>
        <dbReference type="ARBA" id="ARBA00023157"/>
    </source>
</evidence>
<dbReference type="PROSITE" id="PS50056">
    <property type="entry name" value="TYR_PHOSPHATASE_2"/>
    <property type="match status" value="2"/>
</dbReference>
<dbReference type="InterPro" id="IPR013098">
    <property type="entry name" value="Ig_I-set"/>
</dbReference>
<feature type="domain" description="Tyrosine specific protein phosphatases" evidence="22">
    <location>
        <begin position="1461"/>
        <end position="1532"/>
    </location>
</feature>
<dbReference type="PANTHER" id="PTHR46957:SF9">
    <property type="entry name" value="PROTEIN-TYROSINE-PHOSPHATASE"/>
    <property type="match status" value="1"/>
</dbReference>
<evidence type="ECO:0000256" key="8">
    <source>
        <dbReference type="ARBA" id="ARBA00022801"/>
    </source>
</evidence>
<dbReference type="InterPro" id="IPR000242">
    <property type="entry name" value="PTP_cat"/>
</dbReference>
<dbReference type="PRINTS" id="PR00014">
    <property type="entry name" value="FNTYPEIII"/>
</dbReference>
<evidence type="ECO:0000256" key="6">
    <source>
        <dbReference type="ARBA" id="ARBA00022729"/>
    </source>
</evidence>
<feature type="domain" description="Fibronectin type-III" evidence="24">
    <location>
        <begin position="448"/>
        <end position="542"/>
    </location>
</feature>
<evidence type="ECO:0000256" key="9">
    <source>
        <dbReference type="ARBA" id="ARBA00022889"/>
    </source>
</evidence>
<dbReference type="PANTHER" id="PTHR46957">
    <property type="entry name" value="CYTOKINE RECEPTOR"/>
    <property type="match status" value="1"/>
</dbReference>
<evidence type="ECO:0000256" key="12">
    <source>
        <dbReference type="ARBA" id="ARBA00023136"/>
    </source>
</evidence>
<feature type="domain" description="Fibronectin type-III" evidence="24">
    <location>
        <begin position="847"/>
        <end position="939"/>
    </location>
</feature>
<dbReference type="InterPro" id="IPR029021">
    <property type="entry name" value="Prot-tyrosine_phosphatase-like"/>
</dbReference>
<dbReference type="Gene3D" id="2.60.40.10">
    <property type="entry name" value="Immunoglobulins"/>
    <property type="match status" value="10"/>
</dbReference>
<dbReference type="Proteomes" id="UP000515129">
    <property type="component" value="Chromosome 2"/>
</dbReference>
<dbReference type="FunFam" id="3.90.190.10:FF:000002">
    <property type="entry name" value="receptor-type tyrosine-protein phosphatase delta isoform X2"/>
    <property type="match status" value="1"/>
</dbReference>
<evidence type="ECO:0000313" key="25">
    <source>
        <dbReference type="Proteomes" id="UP000515129"/>
    </source>
</evidence>
<evidence type="ECO:0000256" key="14">
    <source>
        <dbReference type="ARBA" id="ARBA00023170"/>
    </source>
</evidence>
<evidence type="ECO:0000259" key="22">
    <source>
        <dbReference type="PROSITE" id="PS50056"/>
    </source>
</evidence>
<feature type="domain" description="Tyrosine-protein phosphatase" evidence="21">
    <location>
        <begin position="1573"/>
        <end position="1832"/>
    </location>
</feature>
<dbReference type="SMART" id="SM00060">
    <property type="entry name" value="FN3"/>
    <property type="match status" value="7"/>
</dbReference>
<evidence type="ECO:0000313" key="26">
    <source>
        <dbReference type="RefSeq" id="XP_026137563.1"/>
    </source>
</evidence>
<evidence type="ECO:0000256" key="18">
    <source>
        <dbReference type="ARBA" id="ARBA00051722"/>
    </source>
</evidence>
<evidence type="ECO:0000256" key="10">
    <source>
        <dbReference type="ARBA" id="ARBA00022912"/>
    </source>
</evidence>
<dbReference type="FunFam" id="2.60.40.10:FF:000128">
    <property type="entry name" value="receptor-type tyrosine-protein phosphatase delta isoform X2"/>
    <property type="match status" value="1"/>
</dbReference>
<keyword evidence="12 20" id="KW-0472">Membrane</keyword>
<dbReference type="SMART" id="SM00404">
    <property type="entry name" value="PTPc_motif"/>
    <property type="match status" value="2"/>
</dbReference>
<dbReference type="GO" id="GO:0004725">
    <property type="term" value="F:protein tyrosine phosphatase activity"/>
    <property type="evidence" value="ECO:0007669"/>
    <property type="project" value="UniProtKB-EC"/>
</dbReference>
<keyword evidence="11 20" id="KW-1133">Transmembrane helix</keyword>
<evidence type="ECO:0000256" key="15">
    <source>
        <dbReference type="ARBA" id="ARBA00023180"/>
    </source>
</evidence>
<feature type="domain" description="Fibronectin type-III" evidence="24">
    <location>
        <begin position="941"/>
        <end position="1027"/>
    </location>
</feature>
<feature type="domain" description="Ig-like" evidence="23">
    <location>
        <begin position="158"/>
        <end position="252"/>
    </location>
</feature>
<feature type="domain" description="Fibronectin type-III" evidence="24">
    <location>
        <begin position="546"/>
        <end position="635"/>
    </location>
</feature>
<keyword evidence="8" id="KW-0378">Hydrolase</keyword>
<dbReference type="Pfam" id="PF07679">
    <property type="entry name" value="I-set"/>
    <property type="match status" value="2"/>
</dbReference>
<keyword evidence="16" id="KW-0393">Immunoglobulin domain</keyword>
<dbReference type="GO" id="GO:0007155">
    <property type="term" value="P:cell adhesion"/>
    <property type="evidence" value="ECO:0007669"/>
    <property type="project" value="UniProtKB-KW"/>
</dbReference>
<evidence type="ECO:0000259" key="21">
    <source>
        <dbReference type="PROSITE" id="PS50055"/>
    </source>
</evidence>
<keyword evidence="5 20" id="KW-0812">Transmembrane</keyword>
<feature type="domain" description="Ig-like" evidence="23">
    <location>
        <begin position="264"/>
        <end position="346"/>
    </location>
</feature>
<evidence type="ECO:0000256" key="7">
    <source>
        <dbReference type="ARBA" id="ARBA00022737"/>
    </source>
</evidence>
<evidence type="ECO:0000256" key="3">
    <source>
        <dbReference type="ARBA" id="ARBA00013064"/>
    </source>
</evidence>
<dbReference type="InterPro" id="IPR003599">
    <property type="entry name" value="Ig_sub"/>
</dbReference>
<keyword evidence="9" id="KW-0130">Cell adhesion</keyword>
<feature type="domain" description="Tyrosine specific protein phosphatases" evidence="22">
    <location>
        <begin position="1750"/>
        <end position="1823"/>
    </location>
</feature>
<feature type="transmembrane region" description="Helical" evidence="20">
    <location>
        <begin position="1192"/>
        <end position="1215"/>
    </location>
</feature>
<organism evidence="25 26">
    <name type="scientific">Carassius auratus</name>
    <name type="common">Goldfish</name>
    <dbReference type="NCBI Taxonomy" id="7957"/>
    <lineage>
        <taxon>Eukaryota</taxon>
        <taxon>Metazoa</taxon>
        <taxon>Chordata</taxon>
        <taxon>Craniata</taxon>
        <taxon>Vertebrata</taxon>
        <taxon>Euteleostomi</taxon>
        <taxon>Actinopterygii</taxon>
        <taxon>Neopterygii</taxon>
        <taxon>Teleostei</taxon>
        <taxon>Ostariophysi</taxon>
        <taxon>Cypriniformes</taxon>
        <taxon>Cyprinidae</taxon>
        <taxon>Cyprininae</taxon>
        <taxon>Carassius</taxon>
    </lineage>
</organism>
<reference evidence="26" key="1">
    <citation type="submission" date="2025-08" db="UniProtKB">
        <authorList>
            <consortium name="RefSeq"/>
        </authorList>
    </citation>
    <scope>IDENTIFICATION</scope>
    <source>
        <strain evidence="26">Wakin</strain>
        <tissue evidence="26">Muscle</tissue>
    </source>
</reference>
<dbReference type="InterPro" id="IPR016130">
    <property type="entry name" value="Tyr_Pase_AS"/>
</dbReference>
<evidence type="ECO:0000256" key="2">
    <source>
        <dbReference type="ARBA" id="ARBA00010504"/>
    </source>
</evidence>
<evidence type="ECO:0000256" key="16">
    <source>
        <dbReference type="ARBA" id="ARBA00023319"/>
    </source>
</evidence>
<keyword evidence="7" id="KW-0677">Repeat</keyword>
<dbReference type="SMART" id="SM00408">
    <property type="entry name" value="IGc2"/>
    <property type="match status" value="3"/>
</dbReference>
<name>A0A6P6QW66_CARAU</name>
<dbReference type="Pfam" id="PF00102">
    <property type="entry name" value="Y_phosphatase"/>
    <property type="match status" value="2"/>
</dbReference>
<protein>
    <recommendedName>
        <fullName evidence="17">Receptor-type tyrosine-protein phosphatase F</fullName>
        <ecNumber evidence="3">3.1.3.48</ecNumber>
    </recommendedName>
</protein>
<evidence type="ECO:0000256" key="19">
    <source>
        <dbReference type="SAM" id="MobiDB-lite"/>
    </source>
</evidence>
<comment type="subcellular location">
    <subcellularLocation>
        <location evidence="1">Membrane</location>
        <topology evidence="1">Single-pass membrane protein</topology>
    </subcellularLocation>
</comment>
<dbReference type="InterPro" id="IPR036179">
    <property type="entry name" value="Ig-like_dom_sf"/>
</dbReference>
<dbReference type="InterPro" id="IPR003595">
    <property type="entry name" value="Tyr_Pase_cat"/>
</dbReference>
<dbReference type="InterPro" id="IPR050713">
    <property type="entry name" value="RTP_Phos/Ushers"/>
</dbReference>
<dbReference type="InterPro" id="IPR036116">
    <property type="entry name" value="FN3_sf"/>
</dbReference>
<dbReference type="SUPFAM" id="SSF48726">
    <property type="entry name" value="Immunoglobulin"/>
    <property type="match status" value="3"/>
</dbReference>
<dbReference type="FunFam" id="2.60.40.10:FF:000036">
    <property type="entry name" value="receptor-type tyrosine-protein phosphatase delta isoform X1"/>
    <property type="match status" value="1"/>
</dbReference>
<keyword evidence="6" id="KW-0732">Signal</keyword>
<dbReference type="EC" id="3.1.3.48" evidence="3"/>
<dbReference type="RefSeq" id="XP_026137563.1">
    <property type="nucleotide sequence ID" value="XM_026281778.1"/>
</dbReference>
<comment type="similarity">
    <text evidence="2">Belongs to the protein-tyrosine phosphatase family. Receptor class 2A subfamily.</text>
</comment>
<dbReference type="FunFam" id="2.60.40.10:FF:000015">
    <property type="entry name" value="receptor-type tyrosine-protein phosphatase delta isoform X2"/>
    <property type="match status" value="1"/>
</dbReference>
<dbReference type="InterPro" id="IPR007110">
    <property type="entry name" value="Ig-like_dom"/>
</dbReference>
<dbReference type="Pfam" id="PF13927">
    <property type="entry name" value="Ig_3"/>
    <property type="match status" value="1"/>
</dbReference>
<dbReference type="FunFam" id="2.60.40.10:FF:000082">
    <property type="entry name" value="receptor-type tyrosine-protein phosphatase delta isoform X2"/>
    <property type="match status" value="1"/>
</dbReference>
<dbReference type="FunFam" id="2.60.40.10:FF:000010">
    <property type="entry name" value="receptor-type tyrosine-protein phosphatase delta isoform X1"/>
    <property type="match status" value="1"/>
</dbReference>
<dbReference type="SMART" id="SM00194">
    <property type="entry name" value="PTPc"/>
    <property type="match status" value="2"/>
</dbReference>
<dbReference type="PROSITE" id="PS00383">
    <property type="entry name" value="TYR_PHOSPHATASE_1"/>
    <property type="match status" value="2"/>
</dbReference>
<dbReference type="FunFam" id="3.90.190.10:FF:000001">
    <property type="entry name" value="Receptor-type tyrosine-protein phosphatase F isoform A"/>
    <property type="match status" value="1"/>
</dbReference>
<evidence type="ECO:0000256" key="4">
    <source>
        <dbReference type="ARBA" id="ARBA00022674"/>
    </source>
</evidence>
<dbReference type="InterPro" id="IPR003598">
    <property type="entry name" value="Ig_sub2"/>
</dbReference>
<dbReference type="InterPro" id="IPR003961">
    <property type="entry name" value="FN3_dom"/>
</dbReference>
<sequence>MIACQLREQSGDRGGAVPNWNMVPNICTPVSLLSIGLPLLLLLSCVQFSSQADSLPNFIKSPEDQTGISGGVASFVCQAAGEPKPRITWMKKGKKVSSQRFEVIEFDGGSGSVLRIQPLRTHRDEAIYECTAINSVGEINTSAKLTVLEENQIPHGFPTIDMGPQLKVVERTRTTTMLCAASGNPDPEITWFKDFLPVDINGNGRIKQLRSGGSPIRGALQIENSQESDQGKYECVATNSAGTRYSAPANLYVRDPREVRRVPPRFSIPPTNHEVMPGGSVNLTCVAVGAPMPYVKWMAGEVELTKDEEMPVGRNVLELTNIRQSTNYTCVAISSLGMIEATAQVSVKALPKPPTSLIVTETTATSVTLTWDSGNPEPVSYYIIQYRAKTSDTNFQEVDGVATTRYSIGGLSPYSEYEFHIMAVNNIGRGPPSDPVETRTGEQAPSSPPLNVQARMLSASTMLVQWEPPEEPNGQIRGYRIYFTSDLDAPLSAWQKHNTDDSRLTTISNLTPDITYSLRVLGFTSVGDGPPSDVLQVKTQQGVPAQPSNFEAEAELDTRIQLTWLWPVQDPIIKYELLYWEADSGNKIHVTFDPAGSYAVEGLKPDTLYKFSLAARSEMGLGVFTQPIEARTAQSMPGAPPRKVEVEAVNSTAIRVTWKPPLSGKQHGQIRGYQVIYSRLENGEPRSQPNIMDVALPEAQWKMEESTEYEAVITGLHSETSYSVTVAAYTTRGDGARSKAKVITTTGAVPGKPTMIISTTIENTALIQWQPPKDMVGDLTGYRLRYKRVEDENYEVREFARNDDHHTATKLHKGATYTFHLSARNRAGAGEEYVKEISTPEDMPSGFPLNLRVVGLTTSTTRLAWDPPALSERNGRIIQYLVMYRDINNIQNGTNRTSDTQMTIQGLRPDTTYDIRVQAFTSKGGGSISPSIQSRTMSTSPVFATRFGVKAVMKTSVLLTWEVPENYKPEVPFKILYNQQSVEVQGNLKRKLITRLQPDTNYSFVLMSWGNSAGGLQQQVSIRTAPDLFKTKPVLYTADQTSNGKLTINLPKVPTTSPVRWYYIVVMPGSVSSSRKLVNPDEMELDELLESSAGAALRRRRHTDTVRPYIAAKLQSLPDTFTLGDEKTYNGFYNRPLPNNQHYQCFVMAELKDQYPVTANEKQRTFSASPYSDPIIVQDKNIMQPSMDQPEMLWVMGPVLAVVLIIIIVIAILLFKSKQERKRASPLPKDDHSSGVKDCLLANSSDPVEMRRLNYQTPGMREHPPISVCELADHIERLKANDALRFSQEYESIDPGQQFTWENSNLEVNKPKNRYANVIAYDHSRVVLTPVDGVPGSDYINANYIDGYRKQNAYIATQGPLPETLSDFWRMVWEQRASTIVMMTRLEEKTRIKCDQYWPVRGTETYGMIQVTMLDAVELATYSVRTFALYKNGSSEKREVRQFQFMAWPDHGVPEYPTPILAFLRRVKACNPPDAGPMVVHCSAGVGRTGCFIDIDAMLERMKHEKTVDIYGHVTCMRAQRNYMVQTEDQYIFIHEALLEAATCGNTEVPARNLYAHIQKLTQPPPGETVTAMELEFKRLANSKAHTSRFISANLPCNKFKNRLVNIMPFESTRVCLQPIRGVEGSDYINASCIDGYRQQKAYIATQGPLAETTEDFWRMLWEHNSTIVVMLTKLREMGREKCHQYWPAERSARYQYFVVDPMAEYNMPQYILREFKVTDARDGQSRTIRQFQFTDWPEQGVPKTGEGFIDFIGQVHKTKEQFGQDGPITVHCSAGVGRTGVFITLSIVLERMRYEGVVDLFQTVKTLRTQRPAMVQTEDQYQLCYRAALEYLGSFDHYAT</sequence>
<evidence type="ECO:0000256" key="1">
    <source>
        <dbReference type="ARBA" id="ARBA00004167"/>
    </source>
</evidence>
<dbReference type="InterPro" id="IPR013783">
    <property type="entry name" value="Ig-like_fold"/>
</dbReference>
<feature type="domain" description="Fibronectin type-III" evidence="24">
    <location>
        <begin position="640"/>
        <end position="748"/>
    </location>
</feature>
<dbReference type="PROSITE" id="PS50835">
    <property type="entry name" value="IG_LIKE"/>
    <property type="match status" value="3"/>
</dbReference>
<feature type="domain" description="Fibronectin type-III" evidence="24">
    <location>
        <begin position="353"/>
        <end position="443"/>
    </location>
</feature>
<accession>A0A6P6QW66</accession>
<evidence type="ECO:0000256" key="5">
    <source>
        <dbReference type="ARBA" id="ARBA00022692"/>
    </source>
</evidence>
<keyword evidence="4" id="KW-0358">Heparin-binding</keyword>
<dbReference type="FunFam" id="2.60.40.10:FF:000027">
    <property type="entry name" value="receptor-type tyrosine-protein phosphatase delta isoform X1"/>
    <property type="match status" value="1"/>
</dbReference>
<dbReference type="InterPro" id="IPR000387">
    <property type="entry name" value="Tyr_Pase_dom"/>
</dbReference>
<comment type="catalytic activity">
    <reaction evidence="18">
        <text>O-phospho-L-tyrosyl-[protein] + H2O = L-tyrosyl-[protein] + phosphate</text>
        <dbReference type="Rhea" id="RHEA:10684"/>
        <dbReference type="Rhea" id="RHEA-COMP:10136"/>
        <dbReference type="Rhea" id="RHEA-COMP:20101"/>
        <dbReference type="ChEBI" id="CHEBI:15377"/>
        <dbReference type="ChEBI" id="CHEBI:43474"/>
        <dbReference type="ChEBI" id="CHEBI:46858"/>
        <dbReference type="ChEBI" id="CHEBI:61978"/>
        <dbReference type="EC" id="3.1.3.48"/>
    </reaction>
</comment>
<keyword evidence="25" id="KW-1185">Reference proteome</keyword>
<dbReference type="CDD" id="cd00063">
    <property type="entry name" value="FN3"/>
    <property type="match status" value="7"/>
</dbReference>